<protein>
    <submittedName>
        <fullName evidence="9">TonB-linked outer membrane protein, SusC/RagA family</fullName>
    </submittedName>
</protein>
<keyword evidence="5 7" id="KW-0472">Membrane</keyword>
<dbReference type="Pfam" id="PF07715">
    <property type="entry name" value="Plug"/>
    <property type="match status" value="1"/>
</dbReference>
<dbReference type="RefSeq" id="WP_072994729.1">
    <property type="nucleotide sequence ID" value="NZ_FQYU01000006.1"/>
</dbReference>
<dbReference type="EMBL" id="FQYU01000006">
    <property type="protein sequence ID" value="SHJ62375.1"/>
    <property type="molecule type" value="Genomic_DNA"/>
</dbReference>
<comment type="similarity">
    <text evidence="7">Belongs to the TonB-dependent receptor family.</text>
</comment>
<keyword evidence="3 7" id="KW-1134">Transmembrane beta strand</keyword>
<keyword evidence="10" id="KW-1185">Reference proteome</keyword>
<proteinExistence type="inferred from homology"/>
<dbReference type="Gene3D" id="2.170.130.10">
    <property type="entry name" value="TonB-dependent receptor, plug domain"/>
    <property type="match status" value="1"/>
</dbReference>
<reference evidence="10" key="1">
    <citation type="submission" date="2016-11" db="EMBL/GenBank/DDBJ databases">
        <authorList>
            <person name="Varghese N."/>
            <person name="Submissions S."/>
        </authorList>
    </citation>
    <scope>NUCLEOTIDE SEQUENCE [LARGE SCALE GENOMIC DNA]</scope>
    <source>
        <strain evidence="10">DSM 19858</strain>
    </source>
</reference>
<dbReference type="Gene3D" id="2.40.170.20">
    <property type="entry name" value="TonB-dependent receptor, beta-barrel domain"/>
    <property type="match status" value="1"/>
</dbReference>
<dbReference type="InterPro" id="IPR008969">
    <property type="entry name" value="CarboxyPept-like_regulatory"/>
</dbReference>
<evidence type="ECO:0000256" key="5">
    <source>
        <dbReference type="ARBA" id="ARBA00023136"/>
    </source>
</evidence>
<organism evidence="9 10">
    <name type="scientific">Pseudozobellia thermophila</name>
    <dbReference type="NCBI Taxonomy" id="192903"/>
    <lineage>
        <taxon>Bacteria</taxon>
        <taxon>Pseudomonadati</taxon>
        <taxon>Bacteroidota</taxon>
        <taxon>Flavobacteriia</taxon>
        <taxon>Flavobacteriales</taxon>
        <taxon>Flavobacteriaceae</taxon>
        <taxon>Pseudozobellia</taxon>
    </lineage>
</organism>
<dbReference type="NCBIfam" id="TIGR04057">
    <property type="entry name" value="SusC_RagA_signa"/>
    <property type="match status" value="1"/>
</dbReference>
<dbReference type="OrthoDB" id="9768177at2"/>
<dbReference type="InterPro" id="IPR037066">
    <property type="entry name" value="Plug_dom_sf"/>
</dbReference>
<dbReference type="InterPro" id="IPR036942">
    <property type="entry name" value="Beta-barrel_TonB_sf"/>
</dbReference>
<dbReference type="Proteomes" id="UP000184543">
    <property type="component" value="Unassembled WGS sequence"/>
</dbReference>
<name>A0A1M6KTT3_9FLAO</name>
<dbReference type="GO" id="GO:0009279">
    <property type="term" value="C:cell outer membrane"/>
    <property type="evidence" value="ECO:0007669"/>
    <property type="project" value="UniProtKB-SubCell"/>
</dbReference>
<sequence length="1119" mass="123277">MKKPPKSRGSFPWRSNYDLKMKLSLLFFLTIGFLVQANPTYAQKTKITLDRENTSVREILDEIEAKTEFKFFYHTKSVDLQRRVSIKLKKASIETILRKLFKDVDTSYELDDRKILLTRNPKKAEIQIKASPYSLDQLDQQVVTGTVTDTGGLPLAGANIVEKGTLNGTQTDFDGNFSLKVSDDNAVLEVSYIGFASKEVPLNGQSTVSITLEESAAGLEEVVVVGYGTMKKSDLTGSVSQVKSETLEAVPVYNMEQALKVGAAGVRVSQNSGTPGSRIEVRIRGGNSMIGDNQPLYVVDGFPVTGGIDFLNPADIESVDILKDASATAIYGSRGANGVVIITSKRGVQGQESKVEINSFFGMQQAINRYDLLDAKEYAIVANEWLKNEGLDPYFDVDEVQNPGTDWWDAIFRVAPVHNHTVTFSGSSEKGRYSISGNYYDQEGIIENSGVTRGSVRINLDQELKSWLKMGLNVQLSRNERNSVPVDNGNRGNSMLSAAASAPPTLPLYDEQGLPTQIEQAYNFGSADMRNPLISTFRKDQSFSNSVLANTTLDVQIAPNLSFRTLLGLQYSHGRSDFFLPVIYDNDRGSASEGNSYSNSFLTENVLTYSKNFNDTHSLNVIGGATYQTSAYRSSGISVSGFANNITENFNLAAAETVGNPSSGYSDWTLSSFLSRINYAYEGKYMFTASIRADGSSRFGANHKWGYFPSGALAWRISDEKFLEDSKTISNLKLRASYGITGNTALSPYQSLDRLNSVKYIYGGQTDVIGFYPTGIANSDLKWETTGQLDVGFDLNLFNDRIRVVFDYYKKNTKDLLASVPLPPTVGFGSILRNLGEIQNSGIEFSLDADIVRTEFKWSASGQISANRNKVIELAGDSDIFGSEQSAVWPSANIARVGEPLGAFYGLLEDGLDDDGFIKYQDVSGPDGVPDGIVNSLDRVILGSYHPDFIYGLTSNMSYKGIELNLILEGVQGNELFNATNGTHLNSFQRGNNQFRDIIGNYWTEENPDPNAKYPKISSATQITVSDRFIEDASYLRLKSMRLAYNLPLDQVGLRSFDQVQLYISGTNLFTITNYTGIDPEANTRGTDSSNVGDRLRFGHDQSSYPSAKIYAIGMKLRF</sequence>
<dbReference type="FunFam" id="2.170.130.10:FF:000008">
    <property type="entry name" value="SusC/RagA family TonB-linked outer membrane protein"/>
    <property type="match status" value="1"/>
</dbReference>
<dbReference type="InterPro" id="IPR023997">
    <property type="entry name" value="TonB-dep_OMP_SusC/RagA_CS"/>
</dbReference>
<dbReference type="NCBIfam" id="TIGR04056">
    <property type="entry name" value="OMP_RagA_SusC"/>
    <property type="match status" value="1"/>
</dbReference>
<feature type="domain" description="TonB-dependent receptor plug" evidence="8">
    <location>
        <begin position="232"/>
        <end position="339"/>
    </location>
</feature>
<evidence type="ECO:0000313" key="10">
    <source>
        <dbReference type="Proteomes" id="UP000184543"/>
    </source>
</evidence>
<keyword evidence="4 7" id="KW-0812">Transmembrane</keyword>
<dbReference type="Gene3D" id="2.60.40.1120">
    <property type="entry name" value="Carboxypeptidase-like, regulatory domain"/>
    <property type="match status" value="1"/>
</dbReference>
<evidence type="ECO:0000256" key="1">
    <source>
        <dbReference type="ARBA" id="ARBA00004571"/>
    </source>
</evidence>
<dbReference type="STRING" id="192903.SAMN04488513_106194"/>
<evidence type="ECO:0000256" key="6">
    <source>
        <dbReference type="ARBA" id="ARBA00023237"/>
    </source>
</evidence>
<keyword evidence="6 7" id="KW-0998">Cell outer membrane</keyword>
<evidence type="ECO:0000256" key="3">
    <source>
        <dbReference type="ARBA" id="ARBA00022452"/>
    </source>
</evidence>
<evidence type="ECO:0000313" key="9">
    <source>
        <dbReference type="EMBL" id="SHJ62375.1"/>
    </source>
</evidence>
<dbReference type="AlphaFoldDB" id="A0A1M6KTT3"/>
<gene>
    <name evidence="9" type="ORF">SAMN04488513_106194</name>
</gene>
<evidence type="ECO:0000256" key="7">
    <source>
        <dbReference type="PROSITE-ProRule" id="PRU01360"/>
    </source>
</evidence>
<keyword evidence="2 7" id="KW-0813">Transport</keyword>
<dbReference type="SUPFAM" id="SSF49464">
    <property type="entry name" value="Carboxypeptidase regulatory domain-like"/>
    <property type="match status" value="1"/>
</dbReference>
<dbReference type="SUPFAM" id="SSF56935">
    <property type="entry name" value="Porins"/>
    <property type="match status" value="1"/>
</dbReference>
<accession>A0A1M6KTT3</accession>
<dbReference type="InterPro" id="IPR039426">
    <property type="entry name" value="TonB-dep_rcpt-like"/>
</dbReference>
<dbReference type="InterPro" id="IPR012910">
    <property type="entry name" value="Plug_dom"/>
</dbReference>
<dbReference type="PROSITE" id="PS52016">
    <property type="entry name" value="TONB_DEPENDENT_REC_3"/>
    <property type="match status" value="1"/>
</dbReference>
<evidence type="ECO:0000256" key="4">
    <source>
        <dbReference type="ARBA" id="ARBA00022692"/>
    </source>
</evidence>
<comment type="subcellular location">
    <subcellularLocation>
        <location evidence="1 7">Cell outer membrane</location>
        <topology evidence="1 7">Multi-pass membrane protein</topology>
    </subcellularLocation>
</comment>
<evidence type="ECO:0000256" key="2">
    <source>
        <dbReference type="ARBA" id="ARBA00022448"/>
    </source>
</evidence>
<evidence type="ECO:0000259" key="8">
    <source>
        <dbReference type="Pfam" id="PF07715"/>
    </source>
</evidence>
<dbReference type="Pfam" id="PF13715">
    <property type="entry name" value="CarbopepD_reg_2"/>
    <property type="match status" value="1"/>
</dbReference>
<dbReference type="InterPro" id="IPR023996">
    <property type="entry name" value="TonB-dep_OMP_SusC/RagA"/>
</dbReference>